<feature type="signal peptide" evidence="2">
    <location>
        <begin position="1"/>
        <end position="22"/>
    </location>
</feature>
<evidence type="ECO:0000313" key="3">
    <source>
        <dbReference type="EMBL" id="SVP92196.1"/>
    </source>
</evidence>
<sequence length="446" mass="50925">MRYKYQYLVIFLLIWNLKKVKCTEEDEVSISEESKTTDDQSEKEISLVNLNINTKNNTTEYGYSKNNNEGTFVTKDGYGFNKIVKGNTVIWESTDPKIYAYKVVIDGISFMSSAKNIFIHSVDGVKHFKKSSQGDKWEESTPTNVTTPPNGTTPTGSTTSTVPEKSTTTQPETEQESTPIEQPTKESKESNKQPKDSKDPTQSVTNESTKPKESIDAGEPTPQIRADQITIKPSCSESDVKLYAQDQSDPTGIVELGSHEYNIDNNNEQLLKYTFNNNVKCAKFKLKNHDIWSYDNGQEHPKTIYLHKAKTLVFVEFPNGSFNFYRFSVSDNEMKLKTLSKMEDNFESKHKLLTLDSDETSTVELDNTKFDIKKYNFGHEYTFKSGVKCTTLMFNNKEVWKYDSSISENAYPSVVYFLSHFLVLFLKNNKCFFIDPDKINPSNLSN</sequence>
<dbReference type="InterPro" id="IPR007480">
    <property type="entry name" value="DUF529"/>
</dbReference>
<reference evidence="3" key="1">
    <citation type="submission" date="2018-07" db="EMBL/GenBank/DDBJ databases">
        <authorList>
            <person name="Quirk P.G."/>
            <person name="Krulwich T.A."/>
        </authorList>
    </citation>
    <scope>NUCLEOTIDE SEQUENCE</scope>
    <source>
        <strain evidence="3">Anand</strain>
    </source>
</reference>
<feature type="compositionally biased region" description="Basic and acidic residues" evidence="1">
    <location>
        <begin position="183"/>
        <end position="199"/>
    </location>
</feature>
<dbReference type="Pfam" id="PF04385">
    <property type="entry name" value="FAINT"/>
    <property type="match status" value="3"/>
</dbReference>
<evidence type="ECO:0000256" key="1">
    <source>
        <dbReference type="SAM" id="MobiDB-lite"/>
    </source>
</evidence>
<keyword evidence="2" id="KW-0732">Signal</keyword>
<feature type="region of interest" description="Disordered" evidence="1">
    <location>
        <begin position="131"/>
        <end position="232"/>
    </location>
</feature>
<dbReference type="EMBL" id="UIVT01000002">
    <property type="protein sequence ID" value="SVP92196.1"/>
    <property type="molecule type" value="Genomic_DNA"/>
</dbReference>
<accession>A0A3B0NAT2</accession>
<evidence type="ECO:0000313" key="4">
    <source>
        <dbReference type="EMBL" id="SVP92353.1"/>
    </source>
</evidence>
<protein>
    <submittedName>
        <fullName evidence="3">SfiI-subtelomeric related protein family member, putative</fullName>
    </submittedName>
</protein>
<dbReference type="VEuPathDB" id="PiroplasmaDB:TA11480"/>
<evidence type="ECO:0000256" key="2">
    <source>
        <dbReference type="SAM" id="SignalP"/>
    </source>
</evidence>
<proteinExistence type="predicted"/>
<gene>
    <name evidence="3" type="ORF">TAT_000214600</name>
    <name evidence="4" type="ORF">TAV_000214600</name>
</gene>
<dbReference type="AlphaFoldDB" id="A0A3B0NAT2"/>
<organism evidence="3">
    <name type="scientific">Theileria annulata</name>
    <dbReference type="NCBI Taxonomy" id="5874"/>
    <lineage>
        <taxon>Eukaryota</taxon>
        <taxon>Sar</taxon>
        <taxon>Alveolata</taxon>
        <taxon>Apicomplexa</taxon>
        <taxon>Aconoidasida</taxon>
        <taxon>Piroplasmida</taxon>
        <taxon>Theileriidae</taxon>
        <taxon>Theileria</taxon>
    </lineage>
</organism>
<name>A0A3B0NAT2_THEAN</name>
<dbReference type="EMBL" id="UIVS01000002">
    <property type="protein sequence ID" value="SVP92353.1"/>
    <property type="molecule type" value="Genomic_DNA"/>
</dbReference>
<feature type="compositionally biased region" description="Low complexity" evidence="1">
    <location>
        <begin position="141"/>
        <end position="182"/>
    </location>
</feature>
<feature type="chain" id="PRO_5036076089" evidence="2">
    <location>
        <begin position="23"/>
        <end position="446"/>
    </location>
</feature>